<keyword evidence="4 10" id="KW-0677">Repeat</keyword>
<feature type="binding site" evidence="10">
    <location>
        <position position="149"/>
    </location>
    <ligand>
        <name>[4Fe-4S] cluster</name>
        <dbReference type="ChEBI" id="CHEBI:49883"/>
        <label>2</label>
    </ligand>
</feature>
<dbReference type="Gene3D" id="1.10.15.40">
    <property type="entry name" value="Electron transport complex subunit B, putative Fe-S cluster"/>
    <property type="match status" value="1"/>
</dbReference>
<feature type="region of interest" description="Hydrophobic" evidence="10">
    <location>
        <begin position="1"/>
        <end position="28"/>
    </location>
</feature>
<feature type="binding site" evidence="10">
    <location>
        <position position="59"/>
    </location>
    <ligand>
        <name>[4Fe-4S] cluster</name>
        <dbReference type="ChEBI" id="CHEBI:49883"/>
        <label>1</label>
    </ligand>
</feature>
<dbReference type="AlphaFoldDB" id="A0A7C3Z395"/>
<keyword evidence="11" id="KW-1133">Transmembrane helix</keyword>
<feature type="domain" description="4Fe-4S ferredoxin-type" evidence="12">
    <location>
        <begin position="299"/>
        <end position="328"/>
    </location>
</feature>
<comment type="function">
    <text evidence="10">Part of a membrane-bound complex that couples electron transfer with translocation of ions across the membrane.</text>
</comment>
<gene>
    <name evidence="10" type="primary">rnfB</name>
    <name evidence="14" type="ORF">ENX07_04935</name>
</gene>
<evidence type="ECO:0000313" key="14">
    <source>
        <dbReference type="EMBL" id="HGE99398.1"/>
    </source>
</evidence>
<dbReference type="InterPro" id="IPR010207">
    <property type="entry name" value="Elect_transpt_cplx_RnfB/RsxB"/>
</dbReference>
<dbReference type="SUPFAM" id="SSF54862">
    <property type="entry name" value="4Fe-4S ferredoxins"/>
    <property type="match status" value="2"/>
</dbReference>
<feature type="domain" description="4Fe-4S" evidence="13">
    <location>
        <begin position="34"/>
        <end position="93"/>
    </location>
</feature>
<feature type="binding site" evidence="10">
    <location>
        <position position="173"/>
    </location>
    <ligand>
        <name>[4Fe-4S] cluster</name>
        <dbReference type="ChEBI" id="CHEBI:49883"/>
        <label>3</label>
    </ligand>
</feature>
<dbReference type="Pfam" id="PF14697">
    <property type="entry name" value="Fer4_21"/>
    <property type="match status" value="1"/>
</dbReference>
<evidence type="ECO:0000259" key="13">
    <source>
        <dbReference type="PROSITE" id="PS51656"/>
    </source>
</evidence>
<feature type="domain" description="4Fe-4S ferredoxin-type" evidence="12">
    <location>
        <begin position="207"/>
        <end position="238"/>
    </location>
</feature>
<dbReference type="GO" id="GO:0005886">
    <property type="term" value="C:plasma membrane"/>
    <property type="evidence" value="ECO:0007669"/>
    <property type="project" value="UniProtKB-SubCell"/>
</dbReference>
<dbReference type="Pfam" id="PF12838">
    <property type="entry name" value="Fer4_7"/>
    <property type="match status" value="1"/>
</dbReference>
<evidence type="ECO:0000256" key="11">
    <source>
        <dbReference type="SAM" id="Phobius"/>
    </source>
</evidence>
<evidence type="ECO:0000256" key="10">
    <source>
        <dbReference type="HAMAP-Rule" id="MF_00463"/>
    </source>
</evidence>
<comment type="similarity">
    <text evidence="10">Belongs to the 4Fe4S bacterial-type ferredoxin family. RnfB subfamily.</text>
</comment>
<evidence type="ECO:0000259" key="12">
    <source>
        <dbReference type="PROSITE" id="PS51379"/>
    </source>
</evidence>
<feature type="binding site" evidence="10">
    <location>
        <position position="54"/>
    </location>
    <ligand>
        <name>[4Fe-4S] cluster</name>
        <dbReference type="ChEBI" id="CHEBI:49883"/>
        <label>1</label>
    </ligand>
</feature>
<dbReference type="GO" id="GO:0046872">
    <property type="term" value="F:metal ion binding"/>
    <property type="evidence" value="ECO:0007669"/>
    <property type="project" value="UniProtKB-KW"/>
</dbReference>
<proteinExistence type="inferred from homology"/>
<evidence type="ECO:0000256" key="4">
    <source>
        <dbReference type="ARBA" id="ARBA00022737"/>
    </source>
</evidence>
<comment type="cofactor">
    <cofactor evidence="10">
        <name>[4Fe-4S] cluster</name>
        <dbReference type="ChEBI" id="CHEBI:49883"/>
    </cofactor>
    <text evidence="10">Binds 3 [4Fe-4S] clusters.</text>
</comment>
<dbReference type="InterPro" id="IPR017896">
    <property type="entry name" value="4Fe4S_Fe-S-bd"/>
</dbReference>
<evidence type="ECO:0000256" key="5">
    <source>
        <dbReference type="ARBA" id="ARBA00022967"/>
    </source>
</evidence>
<keyword evidence="2 10" id="KW-0004">4Fe-4S</keyword>
<keyword evidence="9 10" id="KW-0472">Membrane</keyword>
<evidence type="ECO:0000256" key="8">
    <source>
        <dbReference type="ARBA" id="ARBA00023014"/>
    </source>
</evidence>
<keyword evidence="8 10" id="KW-0411">Iron-sulfur</keyword>
<comment type="caution">
    <text evidence="10">Lacks conserved residue(s) required for the propagation of feature annotation.</text>
</comment>
<dbReference type="GO" id="GO:0051539">
    <property type="term" value="F:4 iron, 4 sulfur cluster binding"/>
    <property type="evidence" value="ECO:0007669"/>
    <property type="project" value="UniProtKB-UniRule"/>
</dbReference>
<evidence type="ECO:0000256" key="9">
    <source>
        <dbReference type="ARBA" id="ARBA00023136"/>
    </source>
</evidence>
<comment type="subunit">
    <text evidence="10">The complex is composed of six subunits: RnfA, RnfB, RnfC, RnfD, RnfE and RnfG.</text>
</comment>
<keyword evidence="5 10" id="KW-1278">Translocase</keyword>
<organism evidence="14">
    <name type="scientific">candidate division WOR-3 bacterium</name>
    <dbReference type="NCBI Taxonomy" id="2052148"/>
    <lineage>
        <taxon>Bacteria</taxon>
        <taxon>Bacteria division WOR-3</taxon>
    </lineage>
</organism>
<evidence type="ECO:0000256" key="2">
    <source>
        <dbReference type="ARBA" id="ARBA00022485"/>
    </source>
</evidence>
<protein>
    <recommendedName>
        <fullName evidence="10">Ion-translocating oxidoreductase complex subunit B</fullName>
        <ecNumber evidence="10">7.-.-.-</ecNumber>
    </recommendedName>
    <alternativeName>
        <fullName evidence="10">Rnf electron transport complex subunit B</fullName>
    </alternativeName>
</protein>
<dbReference type="InterPro" id="IPR017900">
    <property type="entry name" value="4Fe4S_Fe_S_CS"/>
</dbReference>
<feature type="transmembrane region" description="Helical" evidence="11">
    <location>
        <begin position="6"/>
        <end position="28"/>
    </location>
</feature>
<dbReference type="PROSITE" id="PS00198">
    <property type="entry name" value="4FE4S_FER_1"/>
    <property type="match status" value="2"/>
</dbReference>
<feature type="domain" description="4Fe-4S ferredoxin-type" evidence="12">
    <location>
        <begin position="240"/>
        <end position="267"/>
    </location>
</feature>
<feature type="binding site" evidence="10">
    <location>
        <position position="153"/>
    </location>
    <ligand>
        <name>[4Fe-4S] cluster</name>
        <dbReference type="ChEBI" id="CHEBI:49883"/>
        <label>3</label>
    </ligand>
</feature>
<dbReference type="HAMAP" id="MF_00463">
    <property type="entry name" value="RsxB_RnfB"/>
    <property type="match status" value="1"/>
</dbReference>
<dbReference type="PROSITE" id="PS51379">
    <property type="entry name" value="4FE4S_FER_2"/>
    <property type="match status" value="6"/>
</dbReference>
<dbReference type="EMBL" id="DTMQ01000034">
    <property type="protein sequence ID" value="HGE99398.1"/>
    <property type="molecule type" value="Genomic_DNA"/>
</dbReference>
<dbReference type="Gene3D" id="3.30.70.20">
    <property type="match status" value="3"/>
</dbReference>
<feature type="binding site" evidence="10">
    <location>
        <position position="76"/>
    </location>
    <ligand>
        <name>[4Fe-4S] cluster</name>
        <dbReference type="ChEBI" id="CHEBI:49883"/>
        <label>1</label>
    </ligand>
</feature>
<comment type="subcellular location">
    <subcellularLocation>
        <location evidence="10">Cell membrane</location>
    </subcellularLocation>
</comment>
<evidence type="ECO:0000256" key="3">
    <source>
        <dbReference type="ARBA" id="ARBA00022723"/>
    </source>
</evidence>
<dbReference type="PANTHER" id="PTHR43560">
    <property type="entry name" value="ION-TRANSLOCATING OXIDOREDUCTASE COMPLEX SUBUNIT B"/>
    <property type="match status" value="1"/>
</dbReference>
<dbReference type="PANTHER" id="PTHR43560:SF1">
    <property type="entry name" value="ION-TRANSLOCATING OXIDOREDUCTASE COMPLEX SUBUNIT B"/>
    <property type="match status" value="1"/>
</dbReference>
<feature type="domain" description="4Fe-4S ferredoxin-type" evidence="12">
    <location>
        <begin position="133"/>
        <end position="163"/>
    </location>
</feature>
<feature type="binding site" evidence="10">
    <location>
        <position position="176"/>
    </location>
    <ligand>
        <name>[4Fe-4S] cluster</name>
        <dbReference type="ChEBI" id="CHEBI:49883"/>
        <label>3</label>
    </ligand>
</feature>
<dbReference type="PROSITE" id="PS51656">
    <property type="entry name" value="4FE4S"/>
    <property type="match status" value="1"/>
</dbReference>
<evidence type="ECO:0000256" key="6">
    <source>
        <dbReference type="ARBA" id="ARBA00022982"/>
    </source>
</evidence>
<reference evidence="14" key="1">
    <citation type="journal article" date="2020" name="mSystems">
        <title>Genome- and Community-Level Interaction Insights into Carbon Utilization and Element Cycling Functions of Hydrothermarchaeota in Hydrothermal Sediment.</title>
        <authorList>
            <person name="Zhou Z."/>
            <person name="Liu Y."/>
            <person name="Xu W."/>
            <person name="Pan J."/>
            <person name="Luo Z.H."/>
            <person name="Li M."/>
        </authorList>
    </citation>
    <scope>NUCLEOTIDE SEQUENCE [LARGE SCALE GENOMIC DNA]</scope>
    <source>
        <strain evidence="14">SpSt-906</strain>
    </source>
</reference>
<dbReference type="Pfam" id="PF00037">
    <property type="entry name" value="Fer4"/>
    <property type="match status" value="1"/>
</dbReference>
<keyword evidence="3 10" id="KW-0479">Metal-binding</keyword>
<sequence>MSPDLLFKAVALLGGLGFLLGLVLTFAATRFRLKRDEKEEAILSVLPNANCGACGFPGCAGFAESVARGEADPFGCPVSDAETREKIAQILGIESKPKEREIAVLICQGGEKECGRRFNLWGEKDCRSVALLHSGDKECPYACLGYGHCVKVCPFSAIRMGENSLPVIDEEKCTGCGICVRECPKKVLRLLPKSKLVYLACVSPEKGKEVRDKCSVGCFACGICVKVCPYSALKMENNLPVMDFSLCTDCGICVHKCPTKSYRDRAKARPYAMISTACNGCGECVKVCQFKAIEGKPQERHRVIIEKCIGCGECFKVCPIKAITMVGALGYAYK</sequence>
<feature type="binding site" evidence="10">
    <location>
        <position position="51"/>
    </location>
    <ligand>
        <name>[4Fe-4S] cluster</name>
        <dbReference type="ChEBI" id="CHEBI:49883"/>
        <label>1</label>
    </ligand>
</feature>
<dbReference type="GO" id="GO:0022900">
    <property type="term" value="P:electron transport chain"/>
    <property type="evidence" value="ECO:0007669"/>
    <property type="project" value="UniProtKB-UniRule"/>
</dbReference>
<evidence type="ECO:0000256" key="7">
    <source>
        <dbReference type="ARBA" id="ARBA00023004"/>
    </source>
</evidence>
<keyword evidence="7 10" id="KW-0408">Iron</keyword>
<dbReference type="EC" id="7.-.-.-" evidence="10"/>
<dbReference type="InterPro" id="IPR007202">
    <property type="entry name" value="4Fe-4S_dom"/>
</dbReference>
<feature type="binding site" evidence="10">
    <location>
        <position position="139"/>
    </location>
    <ligand>
        <name>[4Fe-4S] cluster</name>
        <dbReference type="ChEBI" id="CHEBI:49883"/>
        <label>2</label>
    </ligand>
</feature>
<feature type="binding site" evidence="10">
    <location>
        <position position="143"/>
    </location>
    <ligand>
        <name>[4Fe-4S] cluster</name>
        <dbReference type="ChEBI" id="CHEBI:49883"/>
        <label>2</label>
    </ligand>
</feature>
<feature type="domain" description="4Fe-4S ferredoxin-type" evidence="12">
    <location>
        <begin position="269"/>
        <end position="298"/>
    </location>
</feature>
<dbReference type="NCBIfam" id="TIGR01944">
    <property type="entry name" value="rnfB"/>
    <property type="match status" value="1"/>
</dbReference>
<dbReference type="CDD" id="cd10549">
    <property type="entry name" value="MtMvhB_like"/>
    <property type="match status" value="1"/>
</dbReference>
<name>A0A7C3Z395_UNCW3</name>
<accession>A0A7C3Z395</accession>
<keyword evidence="11" id="KW-0812">Transmembrane</keyword>
<comment type="caution">
    <text evidence="14">The sequence shown here is derived from an EMBL/GenBank/DDBJ whole genome shotgun (WGS) entry which is preliminary data.</text>
</comment>
<dbReference type="GO" id="GO:0009055">
    <property type="term" value="F:electron transfer activity"/>
    <property type="evidence" value="ECO:0007669"/>
    <property type="project" value="InterPro"/>
</dbReference>
<evidence type="ECO:0000256" key="1">
    <source>
        <dbReference type="ARBA" id="ARBA00022448"/>
    </source>
</evidence>
<feature type="binding site" evidence="10">
    <location>
        <position position="183"/>
    </location>
    <ligand>
        <name>[4Fe-4S] cluster</name>
        <dbReference type="ChEBI" id="CHEBI:49883"/>
        <label>2</label>
    </ligand>
</feature>
<dbReference type="Pfam" id="PF04060">
    <property type="entry name" value="FeS"/>
    <property type="match status" value="1"/>
</dbReference>
<feature type="domain" description="4Fe-4S ferredoxin-type" evidence="12">
    <location>
        <begin position="164"/>
        <end position="193"/>
    </location>
</feature>
<keyword evidence="1 10" id="KW-0813">Transport</keyword>
<feature type="binding site" evidence="10">
    <location>
        <position position="179"/>
    </location>
    <ligand>
        <name>[4Fe-4S] cluster</name>
        <dbReference type="ChEBI" id="CHEBI:49883"/>
        <label>3</label>
    </ligand>
</feature>
<dbReference type="InterPro" id="IPR050395">
    <property type="entry name" value="4Fe4S_Ferredoxin_RnfB"/>
</dbReference>
<keyword evidence="10" id="KW-1003">Cell membrane</keyword>
<keyword evidence="6 10" id="KW-0249">Electron transport</keyword>